<feature type="transmembrane region" description="Helical" evidence="2">
    <location>
        <begin position="73"/>
        <end position="96"/>
    </location>
</feature>
<dbReference type="PANTHER" id="PTHR43592">
    <property type="entry name" value="CAAX AMINO TERMINAL PROTEASE"/>
    <property type="match status" value="1"/>
</dbReference>
<accession>A0A5J4KAH0</accession>
<proteinExistence type="predicted"/>
<feature type="region of interest" description="Disordered" evidence="1">
    <location>
        <begin position="1"/>
        <end position="24"/>
    </location>
</feature>
<feature type="transmembrane region" description="Helical" evidence="2">
    <location>
        <begin position="151"/>
        <end position="174"/>
    </location>
</feature>
<comment type="caution">
    <text evidence="4">The sequence shown here is derived from an EMBL/GenBank/DDBJ whole genome shotgun (WGS) entry which is preliminary data.</text>
</comment>
<keyword evidence="5" id="KW-1185">Reference proteome</keyword>
<dbReference type="InterPro" id="IPR003675">
    <property type="entry name" value="Rce1/LyrA-like_dom"/>
</dbReference>
<dbReference type="PANTHER" id="PTHR43592:SF15">
    <property type="entry name" value="CAAX AMINO TERMINAL PROTEASE FAMILY PROTEIN"/>
    <property type="match status" value="1"/>
</dbReference>
<dbReference type="EMBL" id="BKZV01000003">
    <property type="protein sequence ID" value="GER83670.1"/>
    <property type="molecule type" value="Genomic_DNA"/>
</dbReference>
<organism evidence="4 5">
    <name type="scientific">Thermogemmatispora aurantia</name>
    <dbReference type="NCBI Taxonomy" id="2045279"/>
    <lineage>
        <taxon>Bacteria</taxon>
        <taxon>Bacillati</taxon>
        <taxon>Chloroflexota</taxon>
        <taxon>Ktedonobacteria</taxon>
        <taxon>Thermogemmatisporales</taxon>
        <taxon>Thermogemmatisporaceae</taxon>
        <taxon>Thermogemmatispora</taxon>
    </lineage>
</organism>
<dbReference type="Proteomes" id="UP000334820">
    <property type="component" value="Unassembled WGS sequence"/>
</dbReference>
<feature type="transmembrane region" description="Helical" evidence="2">
    <location>
        <begin position="277"/>
        <end position="297"/>
    </location>
</feature>
<name>A0A5J4KAH0_9CHLR</name>
<keyword evidence="2" id="KW-0472">Membrane</keyword>
<feature type="domain" description="CAAX prenyl protease 2/Lysostaphin resistance protein A-like" evidence="3">
    <location>
        <begin position="198"/>
        <end position="285"/>
    </location>
</feature>
<dbReference type="GO" id="GO:0080120">
    <property type="term" value="P:CAAX-box protein maturation"/>
    <property type="evidence" value="ECO:0007669"/>
    <property type="project" value="UniProtKB-ARBA"/>
</dbReference>
<feature type="transmembrane region" description="Helical" evidence="2">
    <location>
        <begin position="194"/>
        <end position="217"/>
    </location>
</feature>
<keyword evidence="2" id="KW-1133">Transmembrane helix</keyword>
<evidence type="ECO:0000256" key="2">
    <source>
        <dbReference type="SAM" id="Phobius"/>
    </source>
</evidence>
<evidence type="ECO:0000313" key="5">
    <source>
        <dbReference type="Proteomes" id="UP000334820"/>
    </source>
</evidence>
<feature type="transmembrane region" description="Helical" evidence="2">
    <location>
        <begin position="252"/>
        <end position="270"/>
    </location>
</feature>
<evidence type="ECO:0000313" key="4">
    <source>
        <dbReference type="EMBL" id="GER83670.1"/>
    </source>
</evidence>
<sequence length="300" mass="32472">MVSSLSYPERDPQPDRPPQRTEEAPVPWSFRETWLALLIPLVPWLLLSLGTQLQGSRLPAPKAPLSLQQDLEGALAAALSTLVVEGAFLLVALFFARRALRRQAASEAGKLATTEAGGEIPPSSASATAKEVRVPLGAVLQTLGLRRFRPLFLWLIVAFLALLYLVNGLYSALLEGLHLPLQTNDQVILESSRLAPLTTVVLLALAVIVAPLCEEIFFRGFVFPGLRRGLPVGWAVLVSALIFGLAHADLGSLPVLIVIGLLLALLRWWSGSLYPGLLLHMLNNGISAAVILLYMLGRLH</sequence>
<feature type="compositionally biased region" description="Basic and acidic residues" evidence="1">
    <location>
        <begin position="8"/>
        <end position="23"/>
    </location>
</feature>
<reference evidence="4 5" key="1">
    <citation type="journal article" date="2019" name="Int. J. Syst. Evol. Microbiol.">
        <title>Thermogemmatispora aurantia sp. nov. and Thermogemmatispora argillosa sp. nov., within the class Ktedonobacteria, and emended description of the genus Thermogemmatispora.</title>
        <authorList>
            <person name="Zheng Y."/>
            <person name="Wang C.M."/>
            <person name="Sakai Y."/>
            <person name="Abe K."/>
            <person name="Yokota A."/>
            <person name="Yabe S."/>
        </authorList>
    </citation>
    <scope>NUCLEOTIDE SEQUENCE [LARGE SCALE GENOMIC DNA]</scope>
    <source>
        <strain evidence="4 5">A1-2</strain>
    </source>
</reference>
<feature type="transmembrane region" description="Helical" evidence="2">
    <location>
        <begin position="34"/>
        <end position="53"/>
    </location>
</feature>
<gene>
    <name evidence="4" type="ORF">KTAU_23070</name>
</gene>
<feature type="transmembrane region" description="Helical" evidence="2">
    <location>
        <begin position="229"/>
        <end position="246"/>
    </location>
</feature>
<protein>
    <recommendedName>
        <fullName evidence="3">CAAX prenyl protease 2/Lysostaphin resistance protein A-like domain-containing protein</fullName>
    </recommendedName>
</protein>
<keyword evidence="2" id="KW-0812">Transmembrane</keyword>
<evidence type="ECO:0000256" key="1">
    <source>
        <dbReference type="SAM" id="MobiDB-lite"/>
    </source>
</evidence>
<dbReference type="AlphaFoldDB" id="A0A5J4KAH0"/>
<dbReference type="Pfam" id="PF02517">
    <property type="entry name" value="Rce1-like"/>
    <property type="match status" value="1"/>
</dbReference>
<dbReference type="GO" id="GO:0004175">
    <property type="term" value="F:endopeptidase activity"/>
    <property type="evidence" value="ECO:0007669"/>
    <property type="project" value="UniProtKB-ARBA"/>
</dbReference>
<evidence type="ECO:0000259" key="3">
    <source>
        <dbReference type="Pfam" id="PF02517"/>
    </source>
</evidence>